<dbReference type="AlphaFoldDB" id="A0A485LSA6"/>
<accession>A0A485LSA6</accession>
<sequence>MMHVVVSVDEDTPLLPTGGLACDLQEPNQCHNHTTVLHDGAFDANGLDILSMEAMGFFSQYIVVGFFCSFFPALSYPIYNVYLQMEGYQTASYTVLISLGWSFKVVFGMLTDCVAIFGYRRKSWMLIGWSLTMVSLTCLAMIPLGDPYCNREKTTYCSTPFDQVPASEMAYFNVDAPNQGTFFILVSMFTSVGDVTADCAADAMMVEYAQREPLATRGRVQTMAYLTRYLGGVFGLLLIAFGLNGANYNGSFSYSLTPNVAFGLCLVPCGLVCVSVACLVKERKASATPFHTWCSNFWSLLQKQVMWQICAYRFLSYCFQFMATTAQSPLATYWAHVEPLNDSMAQIFGNLITASMFAVMGRYGLHWNWRWTIAIASISVVLVDGTVAFLTIWDVVRNQWFYTGVTLADNVPGGILFMVASYCAVEIADVGNEGATYGLVTTVSNLATPFSTVVYKYLDSFYAVSQDDIKSDSDNVRRDVTTVYVISYAFKLLALSWLWLLPPQKAQLQHLKRHGRTSRVAGVLLVSLFLISLLFSIVSSLLAIYPSTKCFLLAGGIGDVGPDGFCHSY</sequence>
<dbReference type="Gene3D" id="1.20.1250.20">
    <property type="entry name" value="MFS general substrate transporter like domains"/>
    <property type="match status" value="1"/>
</dbReference>
<dbReference type="Proteomes" id="UP000332933">
    <property type="component" value="Unassembled WGS sequence"/>
</dbReference>
<feature type="transmembrane region" description="Helical" evidence="7">
    <location>
        <begin position="522"/>
        <end position="545"/>
    </location>
</feature>
<keyword evidence="6 7" id="KW-0472">Membrane</keyword>
<evidence type="ECO:0000256" key="6">
    <source>
        <dbReference type="ARBA" id="ARBA00023136"/>
    </source>
</evidence>
<feature type="transmembrane region" description="Helical" evidence="7">
    <location>
        <begin position="260"/>
        <end position="280"/>
    </location>
</feature>
<dbReference type="EMBL" id="CAADRA010007482">
    <property type="protein sequence ID" value="VFU01531.1"/>
    <property type="molecule type" value="Genomic_DNA"/>
</dbReference>
<reference evidence="9 10" key="1">
    <citation type="submission" date="2019-03" db="EMBL/GenBank/DDBJ databases">
        <authorList>
            <person name="Gaulin E."/>
            <person name="Dumas B."/>
        </authorList>
    </citation>
    <scope>NUCLEOTIDE SEQUENCE [LARGE SCALE GENOMIC DNA]</scope>
    <source>
        <strain evidence="9">CBS 568.67</strain>
    </source>
</reference>
<comment type="subcellular location">
    <subcellularLocation>
        <location evidence="1">Membrane</location>
        <topology evidence="1">Multi-pass membrane protein</topology>
    </subcellularLocation>
</comment>
<evidence type="ECO:0000256" key="3">
    <source>
        <dbReference type="ARBA" id="ARBA00022448"/>
    </source>
</evidence>
<gene>
    <name evidence="9" type="primary">Aste57867_24897</name>
    <name evidence="8" type="ORF">As57867_024819</name>
    <name evidence="9" type="ORF">ASTE57867_24897</name>
</gene>
<feature type="transmembrane region" description="Helical" evidence="7">
    <location>
        <begin position="372"/>
        <end position="393"/>
    </location>
</feature>
<evidence type="ECO:0000313" key="8">
    <source>
        <dbReference type="EMBL" id="KAF0683044.1"/>
    </source>
</evidence>
<evidence type="ECO:0000256" key="7">
    <source>
        <dbReference type="SAM" id="Phobius"/>
    </source>
</evidence>
<evidence type="ECO:0000256" key="1">
    <source>
        <dbReference type="ARBA" id="ARBA00004141"/>
    </source>
</evidence>
<proteinExistence type="inferred from homology"/>
<feature type="transmembrane region" description="Helical" evidence="7">
    <location>
        <begin position="314"/>
        <end position="335"/>
    </location>
</feature>
<dbReference type="Pfam" id="PF03092">
    <property type="entry name" value="BT1"/>
    <property type="match status" value="1"/>
</dbReference>
<dbReference type="OrthoDB" id="76714at2759"/>
<keyword evidence="4 7" id="KW-0812">Transmembrane</keyword>
<organism evidence="9 10">
    <name type="scientific">Aphanomyces stellatus</name>
    <dbReference type="NCBI Taxonomy" id="120398"/>
    <lineage>
        <taxon>Eukaryota</taxon>
        <taxon>Sar</taxon>
        <taxon>Stramenopiles</taxon>
        <taxon>Oomycota</taxon>
        <taxon>Saprolegniomycetes</taxon>
        <taxon>Saprolegniales</taxon>
        <taxon>Verrucalvaceae</taxon>
        <taxon>Aphanomyces</taxon>
    </lineage>
</organism>
<feature type="transmembrane region" description="Helical" evidence="7">
    <location>
        <begin position="91"/>
        <end position="117"/>
    </location>
</feature>
<feature type="transmembrane region" description="Helical" evidence="7">
    <location>
        <begin position="481"/>
        <end position="501"/>
    </location>
</feature>
<feature type="transmembrane region" description="Helical" evidence="7">
    <location>
        <begin position="226"/>
        <end position="248"/>
    </location>
</feature>
<feature type="transmembrane region" description="Helical" evidence="7">
    <location>
        <begin position="347"/>
        <end position="365"/>
    </location>
</feature>
<dbReference type="InterPro" id="IPR036259">
    <property type="entry name" value="MFS_trans_sf"/>
</dbReference>
<evidence type="ECO:0000313" key="10">
    <source>
        <dbReference type="Proteomes" id="UP000332933"/>
    </source>
</evidence>
<evidence type="ECO:0000256" key="5">
    <source>
        <dbReference type="ARBA" id="ARBA00022989"/>
    </source>
</evidence>
<protein>
    <submittedName>
        <fullName evidence="9">Aste57867_24897 protein</fullName>
    </submittedName>
</protein>
<evidence type="ECO:0000256" key="2">
    <source>
        <dbReference type="ARBA" id="ARBA00007015"/>
    </source>
</evidence>
<keyword evidence="10" id="KW-1185">Reference proteome</keyword>
<dbReference type="EMBL" id="VJMH01007456">
    <property type="protein sequence ID" value="KAF0683044.1"/>
    <property type="molecule type" value="Genomic_DNA"/>
</dbReference>
<evidence type="ECO:0000313" key="9">
    <source>
        <dbReference type="EMBL" id="VFU01531.1"/>
    </source>
</evidence>
<feature type="transmembrane region" description="Helical" evidence="7">
    <location>
        <begin position="124"/>
        <end position="144"/>
    </location>
</feature>
<keyword evidence="3" id="KW-0813">Transport</keyword>
<dbReference type="PANTHER" id="PTHR31585:SF5">
    <property type="entry name" value="RNA-BINDING S4 DOMAIN-CONTAINING PROTEIN"/>
    <property type="match status" value="1"/>
</dbReference>
<reference evidence="8" key="2">
    <citation type="submission" date="2019-06" db="EMBL/GenBank/DDBJ databases">
        <title>Genomics analysis of Aphanomyces spp. identifies a new class of oomycete effector associated with host adaptation.</title>
        <authorList>
            <person name="Gaulin E."/>
        </authorList>
    </citation>
    <scope>NUCLEOTIDE SEQUENCE</scope>
    <source>
        <strain evidence="8">CBS 578.67</strain>
    </source>
</reference>
<evidence type="ECO:0000256" key="4">
    <source>
        <dbReference type="ARBA" id="ARBA00022692"/>
    </source>
</evidence>
<feature type="transmembrane region" description="Helical" evidence="7">
    <location>
        <begin position="61"/>
        <end position="79"/>
    </location>
</feature>
<dbReference type="GO" id="GO:0016020">
    <property type="term" value="C:membrane"/>
    <property type="evidence" value="ECO:0007669"/>
    <property type="project" value="UniProtKB-SubCell"/>
</dbReference>
<name>A0A485LSA6_9STRA</name>
<dbReference type="SUPFAM" id="SSF103473">
    <property type="entry name" value="MFS general substrate transporter"/>
    <property type="match status" value="1"/>
</dbReference>
<dbReference type="InterPro" id="IPR039309">
    <property type="entry name" value="BT1"/>
</dbReference>
<comment type="similarity">
    <text evidence="2">Belongs to the major facilitator superfamily. Folate-biopterin transporter (TC 2.A.71) family.</text>
</comment>
<dbReference type="PANTHER" id="PTHR31585">
    <property type="entry name" value="FOLATE-BIOPTERIN TRANSPORTER 1, CHLOROPLASTIC"/>
    <property type="match status" value="1"/>
</dbReference>
<keyword evidence="5 7" id="KW-1133">Transmembrane helix</keyword>